<proteinExistence type="inferred from homology"/>
<dbReference type="AlphaFoldDB" id="A0A6B2LAM7"/>
<reference evidence="9" key="1">
    <citation type="journal article" date="2020" name="J. Eukaryot. Microbiol.">
        <title>De novo Sequencing, Assembly and Annotation of the Transcriptome for the Free-Living Testate Amoeba Arcella intermedia.</title>
        <authorList>
            <person name="Ribeiro G.M."/>
            <person name="Porfirio-Sousa A.L."/>
            <person name="Maurer-Alcala X.X."/>
            <person name="Katz L.A."/>
            <person name="Lahr D.J.G."/>
        </authorList>
    </citation>
    <scope>NUCLEOTIDE SEQUENCE</scope>
</reference>
<dbReference type="Pfam" id="PF01529">
    <property type="entry name" value="DHHC"/>
    <property type="match status" value="1"/>
</dbReference>
<evidence type="ECO:0000256" key="2">
    <source>
        <dbReference type="ARBA" id="ARBA00022679"/>
    </source>
</evidence>
<comment type="subcellular location">
    <subcellularLocation>
        <location evidence="1">Membrane</location>
        <topology evidence="1">Multi-pass membrane protein</topology>
    </subcellularLocation>
</comment>
<keyword evidence="3 7" id="KW-0812">Transmembrane</keyword>
<comment type="catalytic activity">
    <reaction evidence="7">
        <text>L-cysteinyl-[protein] + hexadecanoyl-CoA = S-hexadecanoyl-L-cysteinyl-[protein] + CoA</text>
        <dbReference type="Rhea" id="RHEA:36683"/>
        <dbReference type="Rhea" id="RHEA-COMP:10131"/>
        <dbReference type="Rhea" id="RHEA-COMP:11032"/>
        <dbReference type="ChEBI" id="CHEBI:29950"/>
        <dbReference type="ChEBI" id="CHEBI:57287"/>
        <dbReference type="ChEBI" id="CHEBI:57379"/>
        <dbReference type="ChEBI" id="CHEBI:74151"/>
        <dbReference type="EC" id="2.3.1.225"/>
    </reaction>
</comment>
<keyword evidence="2 7" id="KW-0808">Transferase</keyword>
<dbReference type="GO" id="GO:0019706">
    <property type="term" value="F:protein-cysteine S-palmitoyltransferase activity"/>
    <property type="evidence" value="ECO:0007669"/>
    <property type="project" value="UniProtKB-EC"/>
</dbReference>
<accession>A0A6B2LAM7</accession>
<dbReference type="GO" id="GO:0006612">
    <property type="term" value="P:protein targeting to membrane"/>
    <property type="evidence" value="ECO:0007669"/>
    <property type="project" value="TreeGrafter"/>
</dbReference>
<keyword evidence="5 7" id="KW-0472">Membrane</keyword>
<feature type="transmembrane region" description="Helical" evidence="7">
    <location>
        <begin position="159"/>
        <end position="182"/>
    </location>
</feature>
<keyword evidence="6 7" id="KW-0012">Acyltransferase</keyword>
<feature type="transmembrane region" description="Helical" evidence="7">
    <location>
        <begin position="32"/>
        <end position="51"/>
    </location>
</feature>
<evidence type="ECO:0000256" key="5">
    <source>
        <dbReference type="ARBA" id="ARBA00023136"/>
    </source>
</evidence>
<evidence type="ECO:0000259" key="8">
    <source>
        <dbReference type="Pfam" id="PF01529"/>
    </source>
</evidence>
<dbReference type="GO" id="GO:0005783">
    <property type="term" value="C:endoplasmic reticulum"/>
    <property type="evidence" value="ECO:0007669"/>
    <property type="project" value="TreeGrafter"/>
</dbReference>
<dbReference type="InterPro" id="IPR001594">
    <property type="entry name" value="Palmitoyltrfase_DHHC"/>
</dbReference>
<organism evidence="9">
    <name type="scientific">Arcella intermedia</name>
    <dbReference type="NCBI Taxonomy" id="1963864"/>
    <lineage>
        <taxon>Eukaryota</taxon>
        <taxon>Amoebozoa</taxon>
        <taxon>Tubulinea</taxon>
        <taxon>Elardia</taxon>
        <taxon>Arcellinida</taxon>
        <taxon>Sphaerothecina</taxon>
        <taxon>Arcellidae</taxon>
        <taxon>Arcella</taxon>
    </lineage>
</organism>
<comment type="similarity">
    <text evidence="7">Belongs to the DHHC palmitoyltransferase family.</text>
</comment>
<feature type="transmembrane region" description="Helical" evidence="7">
    <location>
        <begin position="57"/>
        <end position="76"/>
    </location>
</feature>
<dbReference type="GO" id="GO:0016020">
    <property type="term" value="C:membrane"/>
    <property type="evidence" value="ECO:0007669"/>
    <property type="project" value="UniProtKB-SubCell"/>
</dbReference>
<name>A0A6B2LAM7_9EUKA</name>
<evidence type="ECO:0000256" key="1">
    <source>
        <dbReference type="ARBA" id="ARBA00004141"/>
    </source>
</evidence>
<protein>
    <recommendedName>
        <fullName evidence="7">Palmitoyltransferase</fullName>
        <ecNumber evidence="7">2.3.1.225</ecNumber>
    </recommendedName>
</protein>
<dbReference type="EMBL" id="GIBP01004991">
    <property type="protein sequence ID" value="NDV33960.1"/>
    <property type="molecule type" value="Transcribed_RNA"/>
</dbReference>
<dbReference type="PROSITE" id="PS50216">
    <property type="entry name" value="DHHC"/>
    <property type="match status" value="1"/>
</dbReference>
<dbReference type="GO" id="GO:0005794">
    <property type="term" value="C:Golgi apparatus"/>
    <property type="evidence" value="ECO:0007669"/>
    <property type="project" value="TreeGrafter"/>
</dbReference>
<feature type="domain" description="Palmitoyltransferase DHHC" evidence="8">
    <location>
        <begin position="114"/>
        <end position="240"/>
    </location>
</feature>
<evidence type="ECO:0000256" key="4">
    <source>
        <dbReference type="ARBA" id="ARBA00022989"/>
    </source>
</evidence>
<comment type="domain">
    <text evidence="7">The DHHC domain is required for palmitoyltransferase activity.</text>
</comment>
<dbReference type="InterPro" id="IPR039859">
    <property type="entry name" value="PFA4/ZDH16/20/ERF2-like"/>
</dbReference>
<sequence length="315" mass="37175">MVVILITGFNYNITKYLHLGSKTRFKSRWNQGIFISAYLLSSIVWLTQLFHENTLSSFVYVLFQFLFLGLYTQVSFNDPGRVQGPRLSISEIVEEHLSKGQDITLLDPPASITTLCLVCKIKKPIRSKHCKESGYCIGRFDHYCTWTANAVGYKNHHKFVSVVLLAILNHSCFLYYSSHYYFLQNHYELLELEWVFPGGSHSLVFVLMVFHFLNILWQSAILFDQLRIILTNLTRNEAINVRRYPYLQYITPEKDIYFYNPFDRGYKENIKEFLREVNWSLVFTVPPKKWEEERKNLHKLIQKAPPTSDIQIKIY</sequence>
<dbReference type="EC" id="2.3.1.225" evidence="7"/>
<keyword evidence="4 7" id="KW-1133">Transmembrane helix</keyword>
<evidence type="ECO:0000256" key="3">
    <source>
        <dbReference type="ARBA" id="ARBA00022692"/>
    </source>
</evidence>
<evidence type="ECO:0000256" key="6">
    <source>
        <dbReference type="ARBA" id="ARBA00023315"/>
    </source>
</evidence>
<evidence type="ECO:0000256" key="7">
    <source>
        <dbReference type="RuleBase" id="RU079119"/>
    </source>
</evidence>
<dbReference type="PANTHER" id="PTHR22883:SF127">
    <property type="entry name" value="ZDHHC-TYPE PALMITOYLTRANSFERASE 3-RELATED"/>
    <property type="match status" value="1"/>
</dbReference>
<evidence type="ECO:0000313" key="9">
    <source>
        <dbReference type="EMBL" id="NDV33960.1"/>
    </source>
</evidence>
<feature type="transmembrane region" description="Helical" evidence="7">
    <location>
        <begin position="202"/>
        <end position="223"/>
    </location>
</feature>
<dbReference type="PANTHER" id="PTHR22883">
    <property type="entry name" value="ZINC FINGER DHHC DOMAIN CONTAINING PROTEIN"/>
    <property type="match status" value="1"/>
</dbReference>